<sequence length="77" mass="9155">MQTFKEWVVKYKGKDSIRGDFAEDILRDKNFPDTNDKDKILSYVEFQLRHHGNSKAFPTFKRMYDSYLKSLKDSGDN</sequence>
<reference evidence="2 3" key="1">
    <citation type="submission" date="2024-11" db="EMBL/GenBank/DDBJ databases">
        <authorList>
            <person name="Heng Y.C."/>
            <person name="Lim A.C.H."/>
            <person name="Lee J.K.Y."/>
            <person name="Kittelmann S."/>
        </authorList>
    </citation>
    <scope>NUCLEOTIDE SEQUENCE [LARGE SCALE GENOMIC DNA]</scope>
    <source>
        <strain evidence="2 3">WILCCON 0269</strain>
    </source>
</reference>
<dbReference type="Pfam" id="PF06855">
    <property type="entry name" value="YozE_SAM_like"/>
    <property type="match status" value="1"/>
</dbReference>
<accession>A0ABW8SN67</accession>
<feature type="domain" description="YozE SAM-like" evidence="1">
    <location>
        <begin position="3"/>
        <end position="68"/>
    </location>
</feature>
<dbReference type="InterPro" id="IPR023089">
    <property type="entry name" value="YozE_SAM-like"/>
</dbReference>
<dbReference type="EMBL" id="JBJHZX010000029">
    <property type="protein sequence ID" value="MFL0197354.1"/>
    <property type="molecule type" value="Genomic_DNA"/>
</dbReference>
<comment type="caution">
    <text evidence="2">The sequence shown here is derived from an EMBL/GenBank/DDBJ whole genome shotgun (WGS) entry which is preliminary data.</text>
</comment>
<protein>
    <submittedName>
        <fullName evidence="2">YozE family protein</fullName>
    </submittedName>
</protein>
<name>A0ABW8SN67_9CLOT</name>
<dbReference type="InterPro" id="IPR036806">
    <property type="entry name" value="YozE_SAM-like_sf"/>
</dbReference>
<dbReference type="SUPFAM" id="SSF140652">
    <property type="entry name" value="YozE-like"/>
    <property type="match status" value="1"/>
</dbReference>
<organism evidence="2 3">
    <name type="scientific">Candidatus Clostridium eludens</name>
    <dbReference type="NCBI Taxonomy" id="3381663"/>
    <lineage>
        <taxon>Bacteria</taxon>
        <taxon>Bacillati</taxon>
        <taxon>Bacillota</taxon>
        <taxon>Clostridia</taxon>
        <taxon>Eubacteriales</taxon>
        <taxon>Clostridiaceae</taxon>
        <taxon>Clostridium</taxon>
    </lineage>
</organism>
<gene>
    <name evidence="2" type="ORF">ACJDU8_17565</name>
</gene>
<dbReference type="Proteomes" id="UP001623660">
    <property type="component" value="Unassembled WGS sequence"/>
</dbReference>
<evidence type="ECO:0000259" key="1">
    <source>
        <dbReference type="Pfam" id="PF06855"/>
    </source>
</evidence>
<dbReference type="Gene3D" id="1.10.150.260">
    <property type="entry name" value="YozE SAM-like"/>
    <property type="match status" value="1"/>
</dbReference>
<evidence type="ECO:0000313" key="2">
    <source>
        <dbReference type="EMBL" id="MFL0197354.1"/>
    </source>
</evidence>
<dbReference type="RefSeq" id="WP_406793459.1">
    <property type="nucleotide sequence ID" value="NZ_JBJHZX010000029.1"/>
</dbReference>
<proteinExistence type="predicted"/>
<keyword evidence="3" id="KW-1185">Reference proteome</keyword>
<evidence type="ECO:0000313" key="3">
    <source>
        <dbReference type="Proteomes" id="UP001623660"/>
    </source>
</evidence>